<comment type="caution">
    <text evidence="1">The sequence shown here is derived from an EMBL/GenBank/DDBJ whole genome shotgun (WGS) entry which is preliminary data.</text>
</comment>
<dbReference type="Gene3D" id="2.30.110.10">
    <property type="entry name" value="Electron Transport, Fmn-binding Protein, Chain A"/>
    <property type="match status" value="1"/>
</dbReference>
<keyword evidence="2" id="KW-1185">Reference proteome</keyword>
<name>A0ABW9M6L5_9FIRM</name>
<dbReference type="PANTHER" id="PTHR34071:SF2">
    <property type="entry name" value="FLAVIN-NUCLEOTIDE-BINDING PROTEIN"/>
    <property type="match status" value="1"/>
</dbReference>
<gene>
    <name evidence="1" type="ORF">ACCQ41_01875</name>
</gene>
<evidence type="ECO:0000313" key="1">
    <source>
        <dbReference type="EMBL" id="MFO3665007.1"/>
    </source>
</evidence>
<dbReference type="RefSeq" id="WP_410030740.1">
    <property type="nucleotide sequence ID" value="NZ_JBGMEI010000002.1"/>
</dbReference>
<dbReference type="PANTHER" id="PTHR34071">
    <property type="entry name" value="5-NITROIMIDAZOLE ANTIBIOTICS RESISTANCE PROTEIN, NIMA-FAMILY-RELATED PROTEIN-RELATED"/>
    <property type="match status" value="1"/>
</dbReference>
<organism evidence="1 2">
    <name type="scientific">Anaerococcus martiniensis</name>
    <dbReference type="NCBI Taxonomy" id="3115615"/>
    <lineage>
        <taxon>Bacteria</taxon>
        <taxon>Bacillati</taxon>
        <taxon>Bacillota</taxon>
        <taxon>Tissierellia</taxon>
        <taxon>Tissierellales</taxon>
        <taxon>Peptoniphilaceae</taxon>
        <taxon>Anaerococcus</taxon>
    </lineage>
</organism>
<dbReference type="Pfam" id="PF12900">
    <property type="entry name" value="Pyridox_ox_2"/>
    <property type="match status" value="1"/>
</dbReference>
<dbReference type="EMBL" id="JBGMEI010000002">
    <property type="protein sequence ID" value="MFO3665007.1"/>
    <property type="molecule type" value="Genomic_DNA"/>
</dbReference>
<reference evidence="1 2" key="1">
    <citation type="journal article" date="2025" name="Anaerobe">
        <title>Description of Anaerococcus kampingiae sp. nov., Anaerococcus groningensis sp. nov., Anaerococcus martiniensis sp. nov., and Anaerococcus cruorum sp. nov., isolated from human clinical specimens.</title>
        <authorList>
            <person name="Boiten K.E."/>
            <person name="Meijer J."/>
            <person name="van Wezel E.M."/>
            <person name="Veloo A.C.M."/>
        </authorList>
    </citation>
    <scope>NUCLEOTIDE SEQUENCE [LARGE SCALE GENOMIC DNA]</scope>
    <source>
        <strain evidence="1 2">ENR0831</strain>
    </source>
</reference>
<accession>A0ABW9M6L5</accession>
<dbReference type="Proteomes" id="UP001637996">
    <property type="component" value="Unassembled WGS sequence"/>
</dbReference>
<dbReference type="SUPFAM" id="SSF50475">
    <property type="entry name" value="FMN-binding split barrel"/>
    <property type="match status" value="1"/>
</dbReference>
<sequence>MTDFIDKEKIEQAYKLIDNAQYAVISLAKDNEPYGIPISVVRIDDSLYFHTGQQGQKIDFLNTNSKVNLTFVGEVNIPNLYDKDQANQMAEDPSKHGKFVNTVFTTNFESVIVKGESKEIIDDNQKIEAMRAICQKYTPDMMDYFDIPIKRSLGITKVFKVETKDLRLRKKQVKI</sequence>
<proteinExistence type="predicted"/>
<evidence type="ECO:0000313" key="2">
    <source>
        <dbReference type="Proteomes" id="UP001637996"/>
    </source>
</evidence>
<protein>
    <submittedName>
        <fullName evidence="1">Pyridoxamine 5'-phosphate oxidase family protein</fullName>
    </submittedName>
</protein>
<dbReference type="InterPro" id="IPR024747">
    <property type="entry name" value="Pyridox_Oxase-rel"/>
</dbReference>
<dbReference type="InterPro" id="IPR012349">
    <property type="entry name" value="Split_barrel_FMN-bd"/>
</dbReference>